<dbReference type="Pfam" id="PF13246">
    <property type="entry name" value="Cation_ATPase"/>
    <property type="match status" value="1"/>
</dbReference>
<dbReference type="STRING" id="126957.T1IVD7"/>
<organism evidence="15 16">
    <name type="scientific">Strigamia maritima</name>
    <name type="common">European centipede</name>
    <name type="synonym">Geophilus maritimus</name>
    <dbReference type="NCBI Taxonomy" id="126957"/>
    <lineage>
        <taxon>Eukaryota</taxon>
        <taxon>Metazoa</taxon>
        <taxon>Ecdysozoa</taxon>
        <taxon>Arthropoda</taxon>
        <taxon>Myriapoda</taxon>
        <taxon>Chilopoda</taxon>
        <taxon>Pleurostigmophora</taxon>
        <taxon>Geophilomorpha</taxon>
        <taxon>Linotaeniidae</taxon>
        <taxon>Strigamia</taxon>
    </lineage>
</organism>
<dbReference type="InterPro" id="IPR047821">
    <property type="entry name" value="P5B-type_ATPase"/>
</dbReference>
<dbReference type="NCBIfam" id="TIGR01494">
    <property type="entry name" value="ATPase_P-type"/>
    <property type="match status" value="1"/>
</dbReference>
<feature type="transmembrane region" description="Helical" evidence="13">
    <location>
        <begin position="989"/>
        <end position="1010"/>
    </location>
</feature>
<dbReference type="FunFam" id="3.40.50.1000:FF:000045">
    <property type="entry name" value="Cation-transporting ATPase"/>
    <property type="match status" value="1"/>
</dbReference>
<evidence type="ECO:0000256" key="7">
    <source>
        <dbReference type="ARBA" id="ARBA00022840"/>
    </source>
</evidence>
<keyword evidence="3" id="KW-0597">Phosphoprotein</keyword>
<dbReference type="GO" id="GO:0005524">
    <property type="term" value="F:ATP binding"/>
    <property type="evidence" value="ECO:0007669"/>
    <property type="project" value="UniProtKB-UniRule"/>
</dbReference>
<evidence type="ECO:0000256" key="10">
    <source>
        <dbReference type="ARBA" id="ARBA00022989"/>
    </source>
</evidence>
<dbReference type="InterPro" id="IPR036412">
    <property type="entry name" value="HAD-like_sf"/>
</dbReference>
<dbReference type="NCBIfam" id="TIGR01657">
    <property type="entry name" value="P-ATPase-V"/>
    <property type="match status" value="1"/>
</dbReference>
<feature type="transmembrane region" description="Helical" evidence="13">
    <location>
        <begin position="920"/>
        <end position="939"/>
    </location>
</feature>
<dbReference type="GO" id="GO:0046872">
    <property type="term" value="F:metal ion binding"/>
    <property type="evidence" value="ECO:0007669"/>
    <property type="project" value="UniProtKB-UniRule"/>
</dbReference>
<dbReference type="InterPro" id="IPR001757">
    <property type="entry name" value="P_typ_ATPase"/>
</dbReference>
<sequence length="1375" mass="154115">MESHGIRVTFEKRPGKREKVSLLCGKEKKTFIGSQPPPTKKGVDYVNVGGEEQMEIFGFIEDKFRTVITWMFMVCSLFTLRLIFHWRPEWMLECTHVKCDLNKATKVLLVNHYKKFYVEIVQIIRSRELLVDGKKTLSQLLNNLARKNLNFVLPRPDGTFHDVEAVRFFTNKSSIYIWNTETSEFEKLEGLDYKGLPQDKQEQRRVIYGKNSIVVPVQSIIRLLFLEVLNPFYVFQVFSVCLWFAEHYYYYATCIIIMSAFSVGAAVIQTRSNEKALCNTVQSSDIVTVCRGGNTYEEIPSELLTPGDVVVIPSHGCMMYCDAVLISGNCIVNESMLTGESVPVTKTPIPNPIVLMSHHDEMFQPKEHSKHTLFSGTKIIQTRYYGSEKVKAVVIRTGFMTCKGELVRSIMYPKPLDFKFQQDSYRFVGLLFGIATMNGAPPGEITLDALDLITIVVPPALPAAMTVGTAYAQARLRKSNIYCIIPSAINISGCINCVCFDKTGTLTEDGLDMWGVVPTNNKQFQEPVINIELLDSLKFMIGMATCHSLTIIELVWRSLGSENILEEPEIDETNKFDIITPTVVKPRQQKTQYVNDSTQVQEENLEIGIVRQFTFSSSLQRMSVITRVLGAHQFEIYTKGSPEMIATLCNPETVPDNFSNVLMSYTQSGYRVLALATRPLHKMSYAKVQRISREQVECNLNFLGLLVMENRLKPETTPIIQMLQKANIRSVMVTGDNMLTALSVARDCEMIEKNEHVILVNAFRHPESLSNVVQFSYAEMPEEVVEEIDYIAKPDATSVVIKERGEKFHFALTGKSFAIIREHFPELIPKLIVRGTVFSRMSPDQKKQLIEHLQELGYYVGMCGDGANDCGALKAAHAGLSLSEAEASVASPFTSKEPNISCVPTLIREGRAALVTSFGIFKYMACYSFTQFVSVTILYSIESNLTDMEFLYIDLFIIALLATAFGRTKPYPALVRKPPPSSLLSFTPLASLALQMLIMIGVQAFAFFFTRQQPWYSSHMPKSTDDLSCYENYSVFGVSAFQYITLAVVFAKGAPYRQTIFSNYFFLGSLISLTIFTTYVIAFPHKWLINLLEMKIVPVLEYRILLVAIAAANFVVCLICESVIISHCLFRVLHKRCSFLQSNCEYIHIEQEIKNSPEWPPVSTDVSLLDLVTPPDHPNCIINEDESESSCDGKHRSLSSSINHSTYITFSLTRRATTTGSSGSSSLIKGNHISGDNKSSFLTNGIATKNHFKQRSYSEGDSACHNLDVTPIQRLNTLSVTPELHSTDFSPWLPVQQQHGDDSSINRNPPASVEALDSLATLSSSSFPSEIPLATIFSSGSNEKCEASSQSSIPPLSPHVSSISLQNETELTLHI</sequence>
<feature type="domain" description="Cation-transporting P-type ATPase N-terminal" evidence="14">
    <location>
        <begin position="176"/>
        <end position="248"/>
    </location>
</feature>
<reference evidence="15" key="2">
    <citation type="submission" date="2015-02" db="UniProtKB">
        <authorList>
            <consortium name="EnsemblMetazoa"/>
        </authorList>
    </citation>
    <scope>IDENTIFICATION</scope>
</reference>
<dbReference type="OMA" id="KLRYRWH"/>
<dbReference type="InterPro" id="IPR006544">
    <property type="entry name" value="P-type_TPase_V"/>
</dbReference>
<keyword evidence="11 13" id="KW-0472">Membrane</keyword>
<dbReference type="PANTHER" id="PTHR45630">
    <property type="entry name" value="CATION-TRANSPORTING ATPASE-RELATED"/>
    <property type="match status" value="1"/>
</dbReference>
<feature type="transmembrane region" description="Helical" evidence="13">
    <location>
        <begin position="1063"/>
        <end position="1082"/>
    </location>
</feature>
<evidence type="ECO:0000256" key="4">
    <source>
        <dbReference type="ARBA" id="ARBA00022692"/>
    </source>
</evidence>
<evidence type="ECO:0000256" key="9">
    <source>
        <dbReference type="ARBA" id="ARBA00022967"/>
    </source>
</evidence>
<dbReference type="InterPro" id="IPR018303">
    <property type="entry name" value="ATPase_P-typ_P_site"/>
</dbReference>
<dbReference type="GO" id="GO:0015203">
    <property type="term" value="F:polyamine transmembrane transporter activity"/>
    <property type="evidence" value="ECO:0007669"/>
    <property type="project" value="TreeGrafter"/>
</dbReference>
<dbReference type="Pfam" id="PF00122">
    <property type="entry name" value="E1-E2_ATPase"/>
    <property type="match status" value="1"/>
</dbReference>
<dbReference type="SFLD" id="SFLDS00003">
    <property type="entry name" value="Haloacid_Dehalogenase"/>
    <property type="match status" value="1"/>
</dbReference>
<evidence type="ECO:0000256" key="2">
    <source>
        <dbReference type="ARBA" id="ARBA00006000"/>
    </source>
</evidence>
<dbReference type="Gene3D" id="3.40.50.1000">
    <property type="entry name" value="HAD superfamily/HAD-like"/>
    <property type="match status" value="1"/>
</dbReference>
<dbReference type="Gene3D" id="2.70.150.10">
    <property type="entry name" value="Calcium-transporting ATPase, cytoplasmic transduction domain A"/>
    <property type="match status" value="1"/>
</dbReference>
<dbReference type="SUPFAM" id="SSF56784">
    <property type="entry name" value="HAD-like"/>
    <property type="match status" value="1"/>
</dbReference>
<dbReference type="GO" id="GO:0006874">
    <property type="term" value="P:intracellular calcium ion homeostasis"/>
    <property type="evidence" value="ECO:0007669"/>
    <property type="project" value="TreeGrafter"/>
</dbReference>
<keyword evidence="9 13" id="KW-1278">Translocase</keyword>
<evidence type="ECO:0000256" key="12">
    <source>
        <dbReference type="ARBA" id="ARBA00049360"/>
    </source>
</evidence>
<dbReference type="GO" id="GO:0016887">
    <property type="term" value="F:ATP hydrolysis activity"/>
    <property type="evidence" value="ECO:0007669"/>
    <property type="project" value="InterPro"/>
</dbReference>
<dbReference type="EMBL" id="JH431581">
    <property type="status" value="NOT_ANNOTATED_CDS"/>
    <property type="molecule type" value="Genomic_DNA"/>
</dbReference>
<feature type="transmembrane region" description="Helical" evidence="13">
    <location>
        <begin position="1030"/>
        <end position="1051"/>
    </location>
</feature>
<feature type="transmembrane region" description="Helical" evidence="13">
    <location>
        <begin position="248"/>
        <end position="268"/>
    </location>
</feature>
<dbReference type="SFLD" id="SFLDF00027">
    <property type="entry name" value="p-type_atpase"/>
    <property type="match status" value="1"/>
</dbReference>
<accession>T1IVD7</accession>
<feature type="transmembrane region" description="Helical" evidence="13">
    <location>
        <begin position="67"/>
        <end position="84"/>
    </location>
</feature>
<dbReference type="SUPFAM" id="SSF81653">
    <property type="entry name" value="Calcium ATPase, transduction domain A"/>
    <property type="match status" value="1"/>
</dbReference>
<dbReference type="InterPro" id="IPR004014">
    <property type="entry name" value="ATPase_P-typ_cation-transptr_N"/>
</dbReference>
<dbReference type="SFLD" id="SFLDG00002">
    <property type="entry name" value="C1.7:_P-type_atpase_like"/>
    <property type="match status" value="1"/>
</dbReference>
<evidence type="ECO:0000313" key="16">
    <source>
        <dbReference type="Proteomes" id="UP000014500"/>
    </source>
</evidence>
<evidence type="ECO:0000256" key="8">
    <source>
        <dbReference type="ARBA" id="ARBA00022842"/>
    </source>
</evidence>
<dbReference type="InterPro" id="IPR023214">
    <property type="entry name" value="HAD_sf"/>
</dbReference>
<dbReference type="GO" id="GO:0016020">
    <property type="term" value="C:membrane"/>
    <property type="evidence" value="ECO:0007669"/>
    <property type="project" value="UniProtKB-SubCell"/>
</dbReference>
<dbReference type="PANTHER" id="PTHR45630:SF8">
    <property type="entry name" value="CATION-TRANSPORTING ATPASE"/>
    <property type="match status" value="1"/>
</dbReference>
<dbReference type="EC" id="7.2.2.-" evidence="13"/>
<comment type="caution">
    <text evidence="13">Lacks conserved residue(s) required for the propagation of feature annotation.</text>
</comment>
<dbReference type="CDD" id="cd07542">
    <property type="entry name" value="P-type_ATPase_cation"/>
    <property type="match status" value="1"/>
</dbReference>
<evidence type="ECO:0000259" key="14">
    <source>
        <dbReference type="SMART" id="SM00831"/>
    </source>
</evidence>
<dbReference type="InterPro" id="IPR044492">
    <property type="entry name" value="P_typ_ATPase_HD_dom"/>
</dbReference>
<dbReference type="InterPro" id="IPR008250">
    <property type="entry name" value="ATPase_P-typ_transduc_dom_A_sf"/>
</dbReference>
<evidence type="ECO:0000256" key="13">
    <source>
        <dbReference type="RuleBase" id="RU362082"/>
    </source>
</evidence>
<keyword evidence="6 13" id="KW-0547">Nucleotide-binding</keyword>
<keyword evidence="10 13" id="KW-1133">Transmembrane helix</keyword>
<dbReference type="Pfam" id="PF12409">
    <property type="entry name" value="P5-ATPase"/>
    <property type="match status" value="1"/>
</dbReference>
<comment type="catalytic activity">
    <reaction evidence="12 13">
        <text>ATP + H2O = ADP + phosphate + H(+)</text>
        <dbReference type="Rhea" id="RHEA:13065"/>
        <dbReference type="ChEBI" id="CHEBI:15377"/>
        <dbReference type="ChEBI" id="CHEBI:15378"/>
        <dbReference type="ChEBI" id="CHEBI:30616"/>
        <dbReference type="ChEBI" id="CHEBI:43474"/>
        <dbReference type="ChEBI" id="CHEBI:456216"/>
    </reaction>
</comment>
<feature type="transmembrane region" description="Helical" evidence="13">
    <location>
        <begin position="951"/>
        <end position="968"/>
    </location>
</feature>
<keyword evidence="5 13" id="KW-0479">Metal-binding</keyword>
<comment type="similarity">
    <text evidence="2 13">Belongs to the cation transport ATPase (P-type) (TC 3.A.3) family. Type V subfamily.</text>
</comment>
<dbReference type="PROSITE" id="PS00154">
    <property type="entry name" value="ATPASE_E1_E2"/>
    <property type="match status" value="1"/>
</dbReference>
<evidence type="ECO:0000256" key="3">
    <source>
        <dbReference type="ARBA" id="ARBA00022553"/>
    </source>
</evidence>
<keyword evidence="7 13" id="KW-0067">ATP-binding</keyword>
<dbReference type="EnsemblMetazoa" id="SMAR005135-RA">
    <property type="protein sequence ID" value="SMAR005135-PA"/>
    <property type="gene ID" value="SMAR005135"/>
</dbReference>
<evidence type="ECO:0000256" key="11">
    <source>
        <dbReference type="ARBA" id="ARBA00023136"/>
    </source>
</evidence>
<evidence type="ECO:0000256" key="1">
    <source>
        <dbReference type="ARBA" id="ARBA00004141"/>
    </source>
</evidence>
<protein>
    <recommendedName>
        <fullName evidence="13">Cation-transporting ATPase</fullName>
        <ecNumber evidence="13">7.2.2.-</ecNumber>
    </recommendedName>
</protein>
<dbReference type="GO" id="GO:0015662">
    <property type="term" value="F:P-type ion transporter activity"/>
    <property type="evidence" value="ECO:0007669"/>
    <property type="project" value="InterPro"/>
</dbReference>
<keyword evidence="16" id="KW-1185">Reference proteome</keyword>
<dbReference type="InterPro" id="IPR023299">
    <property type="entry name" value="ATPase_P-typ_cyto_dom_N"/>
</dbReference>
<dbReference type="eggNOG" id="KOG0208">
    <property type="taxonomic scope" value="Eukaryota"/>
</dbReference>
<dbReference type="Gene3D" id="3.40.1110.10">
    <property type="entry name" value="Calcium-transporting ATPase, cytoplasmic domain N"/>
    <property type="match status" value="1"/>
</dbReference>
<dbReference type="HOGENOM" id="CLU_001828_0_0_1"/>
<keyword evidence="4 13" id="KW-0812">Transmembrane</keyword>
<dbReference type="SMART" id="SM00831">
    <property type="entry name" value="Cation_ATPase_N"/>
    <property type="match status" value="1"/>
</dbReference>
<evidence type="ECO:0000256" key="6">
    <source>
        <dbReference type="ARBA" id="ARBA00022741"/>
    </source>
</evidence>
<proteinExistence type="inferred from homology"/>
<comment type="subcellular location">
    <subcellularLocation>
        <location evidence="1 13">Membrane</location>
        <topology evidence="1 13">Multi-pass membrane protein</topology>
    </subcellularLocation>
</comment>
<name>T1IVD7_STRMM</name>
<reference evidence="16" key="1">
    <citation type="submission" date="2011-05" db="EMBL/GenBank/DDBJ databases">
        <authorList>
            <person name="Richards S.R."/>
            <person name="Qu J."/>
            <person name="Jiang H."/>
            <person name="Jhangiani S.N."/>
            <person name="Agravi P."/>
            <person name="Goodspeed R."/>
            <person name="Gross S."/>
            <person name="Mandapat C."/>
            <person name="Jackson L."/>
            <person name="Mathew T."/>
            <person name="Pu L."/>
            <person name="Thornton R."/>
            <person name="Saada N."/>
            <person name="Wilczek-Boney K.B."/>
            <person name="Lee S."/>
            <person name="Kovar C."/>
            <person name="Wu Y."/>
            <person name="Scherer S.E."/>
            <person name="Worley K.C."/>
            <person name="Muzny D.M."/>
            <person name="Gibbs R."/>
        </authorList>
    </citation>
    <scope>NUCLEOTIDE SEQUENCE</scope>
    <source>
        <strain evidence="16">Brora</strain>
    </source>
</reference>
<evidence type="ECO:0000256" key="5">
    <source>
        <dbReference type="ARBA" id="ARBA00022723"/>
    </source>
</evidence>
<dbReference type="PRINTS" id="PR00119">
    <property type="entry name" value="CATATPASE"/>
</dbReference>
<dbReference type="InterPro" id="IPR059000">
    <property type="entry name" value="ATPase_P-type_domA"/>
</dbReference>
<dbReference type="PhylomeDB" id="T1IVD7"/>
<dbReference type="InterPro" id="IPR023298">
    <property type="entry name" value="ATPase_P-typ_TM_dom_sf"/>
</dbReference>
<dbReference type="Proteomes" id="UP000014500">
    <property type="component" value="Unassembled WGS sequence"/>
</dbReference>
<dbReference type="GO" id="GO:0019829">
    <property type="term" value="F:ATPase-coupled monoatomic cation transmembrane transporter activity"/>
    <property type="evidence" value="ECO:0007669"/>
    <property type="project" value="UniProtKB-UniRule"/>
</dbReference>
<feature type="transmembrane region" description="Helical" evidence="13">
    <location>
        <begin position="1102"/>
        <end position="1130"/>
    </location>
</feature>
<evidence type="ECO:0000313" key="15">
    <source>
        <dbReference type="EnsemblMetazoa" id="SMAR005135-PA"/>
    </source>
</evidence>
<dbReference type="SUPFAM" id="SSF81665">
    <property type="entry name" value="Calcium ATPase, transmembrane domain M"/>
    <property type="match status" value="1"/>
</dbReference>
<keyword evidence="8 13" id="KW-0460">Magnesium</keyword>
<dbReference type="InterPro" id="IPR047819">
    <property type="entry name" value="P5A-ATPase_N"/>
</dbReference>
<dbReference type="Pfam" id="PF00690">
    <property type="entry name" value="Cation_ATPase_N"/>
    <property type="match status" value="1"/>
</dbReference>
<dbReference type="FunFam" id="1.20.1110.10:FF:000023">
    <property type="entry name" value="Cation-transporting ATPase"/>
    <property type="match status" value="1"/>
</dbReference>